<feature type="region of interest" description="Disordered" evidence="16">
    <location>
        <begin position="1"/>
        <end position="63"/>
    </location>
</feature>
<evidence type="ECO:0000256" key="6">
    <source>
        <dbReference type="ARBA" id="ARBA00022438"/>
    </source>
</evidence>
<dbReference type="EC" id="3.4.14.5" evidence="5"/>
<keyword evidence="6" id="KW-0031">Aminopeptidase</keyword>
<evidence type="ECO:0000256" key="2">
    <source>
        <dbReference type="ARBA" id="ARBA00002218"/>
    </source>
</evidence>
<keyword evidence="13 17" id="KW-1133">Transmembrane helix</keyword>
<dbReference type="PANTHER" id="PTHR11731:SF200">
    <property type="entry name" value="DIPEPTIDYL PEPTIDASE 10, ISOFORM B"/>
    <property type="match status" value="1"/>
</dbReference>
<keyword evidence="9 17" id="KW-0812">Transmembrane</keyword>
<evidence type="ECO:0000259" key="19">
    <source>
        <dbReference type="Pfam" id="PF00930"/>
    </source>
</evidence>
<evidence type="ECO:0000256" key="15">
    <source>
        <dbReference type="ARBA" id="ARBA00023180"/>
    </source>
</evidence>
<feature type="transmembrane region" description="Helical" evidence="17">
    <location>
        <begin position="80"/>
        <end position="100"/>
    </location>
</feature>
<protein>
    <recommendedName>
        <fullName evidence="5">dipeptidyl-peptidase IV</fullName>
        <ecNumber evidence="5">3.4.14.5</ecNumber>
    </recommendedName>
</protein>
<dbReference type="InterPro" id="IPR029058">
    <property type="entry name" value="AB_hydrolase_fold"/>
</dbReference>
<evidence type="ECO:0000256" key="1">
    <source>
        <dbReference type="ARBA" id="ARBA00001257"/>
    </source>
</evidence>
<evidence type="ECO:0000256" key="16">
    <source>
        <dbReference type="SAM" id="MobiDB-lite"/>
    </source>
</evidence>
<feature type="compositionally biased region" description="Low complexity" evidence="16">
    <location>
        <begin position="17"/>
        <end position="32"/>
    </location>
</feature>
<keyword evidence="11" id="KW-0720">Serine protease</keyword>
<evidence type="ECO:0000256" key="3">
    <source>
        <dbReference type="ARBA" id="ARBA00004576"/>
    </source>
</evidence>
<keyword evidence="10" id="KW-0378">Hydrolase</keyword>
<evidence type="ECO:0000256" key="17">
    <source>
        <dbReference type="SAM" id="Phobius"/>
    </source>
</evidence>
<keyword evidence="7" id="KW-0926">Vacuole</keyword>
<evidence type="ECO:0000313" key="20">
    <source>
        <dbReference type="EMBL" id="KAL0640285.1"/>
    </source>
</evidence>
<feature type="domain" description="Peptidase S9 prolyl oligopeptidase catalytic" evidence="18">
    <location>
        <begin position="668"/>
        <end position="872"/>
    </location>
</feature>
<dbReference type="InterPro" id="IPR002469">
    <property type="entry name" value="Peptidase_S9B_N"/>
</dbReference>
<dbReference type="SUPFAM" id="SSF53474">
    <property type="entry name" value="alpha/beta-Hydrolases"/>
    <property type="match status" value="1"/>
</dbReference>
<proteinExistence type="inferred from homology"/>
<dbReference type="Gene3D" id="2.140.10.30">
    <property type="entry name" value="Dipeptidylpeptidase IV, N-terminal domain"/>
    <property type="match status" value="1"/>
</dbReference>
<comment type="function">
    <text evidence="2">Type IV dipeptidyl-peptidase which removes N-terminal dipeptides sequentially from polypeptides having unsubstituted N-termini provided that the penultimate residue is proline.</text>
</comment>
<dbReference type="Pfam" id="PF00930">
    <property type="entry name" value="DPPIV_N"/>
    <property type="match status" value="1"/>
</dbReference>
<comment type="catalytic activity">
    <reaction evidence="1">
        <text>Release of an N-terminal dipeptide, Xaa-Yaa-|-Zaa-, from a polypeptide, preferentially when Yaa is Pro, provided Zaa is neither Pro nor hydroxyproline.</text>
        <dbReference type="EC" id="3.4.14.5"/>
    </reaction>
</comment>
<evidence type="ECO:0000256" key="8">
    <source>
        <dbReference type="ARBA" id="ARBA00022670"/>
    </source>
</evidence>
<dbReference type="Proteomes" id="UP001447188">
    <property type="component" value="Unassembled WGS sequence"/>
</dbReference>
<keyword evidence="21" id="KW-1185">Reference proteome</keyword>
<evidence type="ECO:0000256" key="4">
    <source>
        <dbReference type="ARBA" id="ARBA00006150"/>
    </source>
</evidence>
<evidence type="ECO:0000256" key="10">
    <source>
        <dbReference type="ARBA" id="ARBA00022801"/>
    </source>
</evidence>
<evidence type="ECO:0000256" key="13">
    <source>
        <dbReference type="ARBA" id="ARBA00022989"/>
    </source>
</evidence>
<dbReference type="Pfam" id="PF00326">
    <property type="entry name" value="Peptidase_S9"/>
    <property type="match status" value="1"/>
</dbReference>
<keyword evidence="8" id="KW-0645">Protease</keyword>
<keyword evidence="12" id="KW-0735">Signal-anchor</keyword>
<evidence type="ECO:0000313" key="21">
    <source>
        <dbReference type="Proteomes" id="UP001447188"/>
    </source>
</evidence>
<keyword evidence="14 17" id="KW-0472">Membrane</keyword>
<comment type="similarity">
    <text evidence="4">Belongs to the peptidase S9B family.</text>
</comment>
<dbReference type="InterPro" id="IPR001375">
    <property type="entry name" value="Peptidase_S9_cat"/>
</dbReference>
<comment type="subcellular location">
    <subcellularLocation>
        <location evidence="3">Vacuole membrane</location>
        <topology evidence="3">Single-pass type II membrane protein</topology>
    </subcellularLocation>
</comment>
<accession>A0ABR3GWW5</accession>
<dbReference type="InterPro" id="IPR050278">
    <property type="entry name" value="Serine_Prot_S9B/DPPIV"/>
</dbReference>
<evidence type="ECO:0000256" key="12">
    <source>
        <dbReference type="ARBA" id="ARBA00022968"/>
    </source>
</evidence>
<evidence type="ECO:0000256" key="14">
    <source>
        <dbReference type="ARBA" id="ARBA00023136"/>
    </source>
</evidence>
<organism evidence="20 21">
    <name type="scientific">Discina gigas</name>
    <dbReference type="NCBI Taxonomy" id="1032678"/>
    <lineage>
        <taxon>Eukaryota</taxon>
        <taxon>Fungi</taxon>
        <taxon>Dikarya</taxon>
        <taxon>Ascomycota</taxon>
        <taxon>Pezizomycotina</taxon>
        <taxon>Pezizomycetes</taxon>
        <taxon>Pezizales</taxon>
        <taxon>Discinaceae</taxon>
        <taxon>Discina</taxon>
    </lineage>
</organism>
<dbReference type="SUPFAM" id="SSF82171">
    <property type="entry name" value="DPP6 N-terminal domain-like"/>
    <property type="match status" value="1"/>
</dbReference>
<dbReference type="Gene3D" id="3.40.50.1820">
    <property type="entry name" value="alpha/beta hydrolase"/>
    <property type="match status" value="1"/>
</dbReference>
<comment type="caution">
    <text evidence="20">The sequence shown here is derived from an EMBL/GenBank/DDBJ whole genome shotgun (WGS) entry which is preliminary data.</text>
</comment>
<dbReference type="PANTHER" id="PTHR11731">
    <property type="entry name" value="PROTEASE FAMILY S9B,C DIPEPTIDYL-PEPTIDASE IV-RELATED"/>
    <property type="match status" value="1"/>
</dbReference>
<evidence type="ECO:0000256" key="5">
    <source>
        <dbReference type="ARBA" id="ARBA00012062"/>
    </source>
</evidence>
<evidence type="ECO:0000259" key="18">
    <source>
        <dbReference type="Pfam" id="PF00326"/>
    </source>
</evidence>
<gene>
    <name evidence="20" type="ORF">Q9L58_000565</name>
</gene>
<evidence type="ECO:0000256" key="9">
    <source>
        <dbReference type="ARBA" id="ARBA00022692"/>
    </source>
</evidence>
<feature type="domain" description="Dipeptidylpeptidase IV N-terminal" evidence="19">
    <location>
        <begin position="204"/>
        <end position="584"/>
    </location>
</feature>
<sequence>MYNPAPYRDAEGHASRVSDSPRSSMDSTSTTSLILERLNHDGDGDGDSVVPDHRDKEDEGTDLEASTLRLKPAEKKVKRAIYILGAIMVGSWVLALVIYVSREHYRLTDTPHDPAETATKKAGKTITLDQVMGGSWRGSRHEIQWIDGSTGAEDGLLLTKSPPESSNFLEVQDVTNSSNTIVLMEGRNLQGLGRSVIASKVWPSPDLKRVLVASNVQTNWRHSYTAEYWIYDVTTKTSRPLVPADPSGRCSLAIWSPHGNSIAFVLNNNLYIHQIEKKTTSDLYKVTQVTKDGGTELFYGIPDWVYEEEVFSGNQALWWSSDGEYLAFLRTNETGVPDYPIQYFISRPSGEIPTPGQENYPELDFIKYPKAGAPNPVVDLQFYDVRRDQTFSVDIKGDFPDDDRLITEVLWAGPQNVLVKETNRESDILKMVVIDVSTRTGKVARKVDVQALDGGWLEVTQNTQYIPANPAKGRGNDGYIDTIIHEGYDHLAYFTPLDNPNPILLTSGKWEVVDAPSAIDLENGLVYYVSTEKSPIERHVYSVKLDGTDKRAVTNTSEDGRYDVSFSKLAGYALLTYGGPGIPWQKVVGTGSKGKPFEKDIEKNEGLAALAAKYEFPTFHYSTVNIDGFDLEVVERRPPHFHPERKYPVLFQVYGGPGSQSVTKSFQIDYQAYVAAGLEYIVVTVDGRGTGFIGREARVAVRGDLGNLEAHDQIETAKIWAAKDYVDEKRIAIWGWSYGGFMTLKVLEQDAGQTFSYGMAVAPVTDWKFYDSIYTERYMHTPQRNPDGYESSAITNVTALSQNVRFLLMHGIADDNVHLQNSLTLLDKLDVASVENYDVHVFPDSDHSIYFHNANRMVYDRLTQWIIRAFNGEFLKLQDLKPISDKSESEWA</sequence>
<evidence type="ECO:0000256" key="11">
    <source>
        <dbReference type="ARBA" id="ARBA00022825"/>
    </source>
</evidence>
<name>A0ABR3GWW5_9PEZI</name>
<evidence type="ECO:0000256" key="7">
    <source>
        <dbReference type="ARBA" id="ARBA00022554"/>
    </source>
</evidence>
<reference evidence="20 21" key="1">
    <citation type="submission" date="2024-02" db="EMBL/GenBank/DDBJ databases">
        <title>Discinaceae phylogenomics.</title>
        <authorList>
            <person name="Dirks A.C."/>
            <person name="James T.Y."/>
        </authorList>
    </citation>
    <scope>NUCLEOTIDE SEQUENCE [LARGE SCALE GENOMIC DNA]</scope>
    <source>
        <strain evidence="20 21">ACD0624</strain>
    </source>
</reference>
<keyword evidence="15" id="KW-0325">Glycoprotein</keyword>
<dbReference type="EMBL" id="JBBBZM010000004">
    <property type="protein sequence ID" value="KAL0640285.1"/>
    <property type="molecule type" value="Genomic_DNA"/>
</dbReference>